<sequence>MLAKVKSAGLFGIDGYIVEVEVDISNGLPAFDIVGLPDTAVKESKERVRAAIKNSGLEFPMKRITVNLAPADTKKEGPAHDLAIAVSILLATGQIPYHRLAGSVFLGELSLDGSIKPIHGVLPALLSVKNHIHSVILSPQNAPEASHVRDIEVYAISSLAELVSIFREEKSAIPYKGPFNFDTNLEQQPMEDFADVKGQEGAKRALEIAAAGGHNVLMVGSPGSGKTMLARRMPSILPELTYEESLEITKIYSAAGMLEASDGLIRVRPFRAPHHTISAAALIGGGKIPKPGEISLAHHGVLFLDELPEFKREVLEALRQPLEDGRVTISRSNGTAVFPASFTLIGAANPCPCGFLGDSSKECTCTPLQINRYLSRISGPLMDRFDIQIEVPPISFDELTSHRPPETSKTIRDRVNRARQIQLERYRSEGIFYNAQLNSRLVEKYCTLSSSQKKMLRKAFTSLNLSARAYDRILKVARTIADLEGRQHIEDHHLAEAIQYRKLDRRLWL</sequence>
<evidence type="ECO:0000256" key="1">
    <source>
        <dbReference type="ARBA" id="ARBA00006354"/>
    </source>
</evidence>
<dbReference type="InterPro" id="IPR003593">
    <property type="entry name" value="AAA+_ATPase"/>
</dbReference>
<dbReference type="PANTHER" id="PTHR32039:SF7">
    <property type="entry name" value="COMPETENCE PROTEIN COMM"/>
    <property type="match status" value="1"/>
</dbReference>
<feature type="domain" description="AAA+ ATPase" evidence="4">
    <location>
        <begin position="212"/>
        <end position="395"/>
    </location>
</feature>
<dbReference type="OrthoDB" id="9813147at2"/>
<dbReference type="SUPFAM" id="SSF52540">
    <property type="entry name" value="P-loop containing nucleoside triphosphate hydrolases"/>
    <property type="match status" value="1"/>
</dbReference>
<dbReference type="Pfam" id="PF13335">
    <property type="entry name" value="Mg_chelatase_C"/>
    <property type="match status" value="1"/>
</dbReference>
<dbReference type="Pfam" id="PF13541">
    <property type="entry name" value="ChlI"/>
    <property type="match status" value="1"/>
</dbReference>
<dbReference type="PANTHER" id="PTHR32039">
    <property type="entry name" value="MAGNESIUM-CHELATASE SUBUNIT CHLI"/>
    <property type="match status" value="1"/>
</dbReference>
<dbReference type="InterPro" id="IPR027417">
    <property type="entry name" value="P-loop_NTPase"/>
</dbReference>
<dbReference type="GO" id="GO:0005524">
    <property type="term" value="F:ATP binding"/>
    <property type="evidence" value="ECO:0007669"/>
    <property type="project" value="UniProtKB-KW"/>
</dbReference>
<evidence type="ECO:0000313" key="6">
    <source>
        <dbReference type="Proteomes" id="UP000198577"/>
    </source>
</evidence>
<dbReference type="RefSeq" id="WP_092282065.1">
    <property type="nucleotide sequence ID" value="NZ_FOXR01000006.1"/>
</dbReference>
<dbReference type="SMART" id="SM00382">
    <property type="entry name" value="AAA"/>
    <property type="match status" value="1"/>
</dbReference>
<dbReference type="NCBIfam" id="TIGR00368">
    <property type="entry name" value="YifB family Mg chelatase-like AAA ATPase"/>
    <property type="match status" value="1"/>
</dbReference>
<dbReference type="CDD" id="cd00009">
    <property type="entry name" value="AAA"/>
    <property type="match status" value="1"/>
</dbReference>
<dbReference type="InterPro" id="IPR004482">
    <property type="entry name" value="Mg_chelat-rel"/>
</dbReference>
<dbReference type="Gene3D" id="3.40.50.300">
    <property type="entry name" value="P-loop containing nucleotide triphosphate hydrolases"/>
    <property type="match status" value="1"/>
</dbReference>
<gene>
    <name evidence="5" type="ORF">SAMN05444406_10621</name>
</gene>
<dbReference type="Pfam" id="PF01078">
    <property type="entry name" value="Mg_chelatase"/>
    <property type="match status" value="1"/>
</dbReference>
<dbReference type="SUPFAM" id="SSF54211">
    <property type="entry name" value="Ribosomal protein S5 domain 2-like"/>
    <property type="match status" value="1"/>
</dbReference>
<organism evidence="5 6">
    <name type="scientific">Caldicoprobacter faecalis</name>
    <dbReference type="NCBI Taxonomy" id="937334"/>
    <lineage>
        <taxon>Bacteria</taxon>
        <taxon>Bacillati</taxon>
        <taxon>Bacillota</taxon>
        <taxon>Clostridia</taxon>
        <taxon>Caldicoprobacterales</taxon>
        <taxon>Caldicoprobacteraceae</taxon>
        <taxon>Caldicoprobacter</taxon>
    </lineage>
</organism>
<dbReference type="InterPro" id="IPR045006">
    <property type="entry name" value="CHLI-like"/>
</dbReference>
<dbReference type="GO" id="GO:0003677">
    <property type="term" value="F:DNA binding"/>
    <property type="evidence" value="ECO:0007669"/>
    <property type="project" value="InterPro"/>
</dbReference>
<evidence type="ECO:0000256" key="3">
    <source>
        <dbReference type="ARBA" id="ARBA00022840"/>
    </source>
</evidence>
<dbReference type="EMBL" id="FOXR01000006">
    <property type="protein sequence ID" value="SFP90038.1"/>
    <property type="molecule type" value="Genomic_DNA"/>
</dbReference>
<dbReference type="InterPro" id="IPR020568">
    <property type="entry name" value="Ribosomal_Su5_D2-typ_SF"/>
</dbReference>
<dbReference type="Proteomes" id="UP000198577">
    <property type="component" value="Unassembled WGS sequence"/>
</dbReference>
<keyword evidence="3" id="KW-0067">ATP-binding</keyword>
<dbReference type="AlphaFoldDB" id="A0A1I5U3Z4"/>
<keyword evidence="6" id="KW-1185">Reference proteome</keyword>
<keyword evidence="2" id="KW-0547">Nucleotide-binding</keyword>
<dbReference type="InterPro" id="IPR001208">
    <property type="entry name" value="MCM_dom"/>
</dbReference>
<dbReference type="InterPro" id="IPR000523">
    <property type="entry name" value="Mg_chelatse_chII-like_cat_dom"/>
</dbReference>
<comment type="similarity">
    <text evidence="1">Belongs to the Mg-chelatase subunits D/I family. ComM subfamily.</text>
</comment>
<dbReference type="InterPro" id="IPR025158">
    <property type="entry name" value="Mg_chelat-rel_C"/>
</dbReference>
<reference evidence="5 6" key="1">
    <citation type="submission" date="2016-10" db="EMBL/GenBank/DDBJ databases">
        <authorList>
            <person name="de Groot N.N."/>
        </authorList>
    </citation>
    <scope>NUCLEOTIDE SEQUENCE [LARGE SCALE GENOMIC DNA]</scope>
    <source>
        <strain evidence="5 6">DSM 20678</strain>
    </source>
</reference>
<name>A0A1I5U3Z4_9FIRM</name>
<accession>A0A1I5U3Z4</accession>
<dbReference type="PRINTS" id="PR01657">
    <property type="entry name" value="MCMFAMILY"/>
</dbReference>
<proteinExistence type="inferred from homology"/>
<evidence type="ECO:0000259" key="4">
    <source>
        <dbReference type="SMART" id="SM00382"/>
    </source>
</evidence>
<dbReference type="Gene3D" id="3.30.230.10">
    <property type="match status" value="1"/>
</dbReference>
<evidence type="ECO:0000313" key="5">
    <source>
        <dbReference type="EMBL" id="SFP90038.1"/>
    </source>
</evidence>
<evidence type="ECO:0000256" key="2">
    <source>
        <dbReference type="ARBA" id="ARBA00022741"/>
    </source>
</evidence>
<protein>
    <submittedName>
        <fullName evidence="5">Magnesium chelatase family protein</fullName>
    </submittedName>
</protein>
<dbReference type="STRING" id="937334.SAMN05444406_10621"/>
<dbReference type="InterPro" id="IPR014721">
    <property type="entry name" value="Ribsml_uS5_D2-typ_fold_subgr"/>
</dbReference>